<name>A0A9W6SYD9_CANBO</name>
<evidence type="ECO:0000313" key="4">
    <source>
        <dbReference type="EMBL" id="GME69246.1"/>
    </source>
</evidence>
<dbReference type="Gene3D" id="3.40.640.10">
    <property type="entry name" value="Type I PLP-dependent aspartate aminotransferase-like (Major domain)"/>
    <property type="match status" value="1"/>
</dbReference>
<accession>A0A9W6SYD9</accession>
<evidence type="ECO:0000256" key="2">
    <source>
        <dbReference type="ARBA" id="ARBA00022898"/>
    </source>
</evidence>
<proteinExistence type="inferred from homology"/>
<dbReference type="InterPro" id="IPR015421">
    <property type="entry name" value="PyrdxlP-dep_Trfase_major"/>
</dbReference>
<dbReference type="AlphaFoldDB" id="A0A9W6SYD9"/>
<feature type="domain" description="Aminotransferase class I/classII large" evidence="3">
    <location>
        <begin position="56"/>
        <end position="371"/>
    </location>
</feature>
<dbReference type="InterPro" id="IPR004838">
    <property type="entry name" value="NHTrfase_class1_PyrdxlP-BS"/>
</dbReference>
<dbReference type="InterPro" id="IPR015424">
    <property type="entry name" value="PyrdxlP-dep_Trfase"/>
</dbReference>
<dbReference type="EMBL" id="BSXN01000619">
    <property type="protein sequence ID" value="GME69246.1"/>
    <property type="molecule type" value="Genomic_DNA"/>
</dbReference>
<sequence>MVYQEIFELEQFMDDNETKVDYNGAETCCDSITIKQIEEISGNKFDYENEILNKKLTYGDIKGSPALLNTLCEFYGEGNDSKNEYGATITPSDIVITNGAIGANFLTLYALVGPGDHVIVVDPIYFQLQSIPKTFGAEVDIVNLKFENDFEIDVDAIAKLVKSNTKLIIINSPHNPSGVFVTDDKLLQIVDVAKKHDIYILCDEVYRPLYHSIPLEENPRSIVNLYEKGISTSSLSKAFAAAGTRLGWIVSKDKELIKQCFIRRDFNIISISMVSDSIANYVLQNRKSVLKRNYELCQNNLQVLDEFIAKNSKYLSYVKPKSGTTAFVKVSSNGKFTTLDMCLELVNKYKILLVPGETFGHPDFIRIGYANNIVDLTKSLEAVQLYLNDKFK</sequence>
<dbReference type="SUPFAM" id="SSF53383">
    <property type="entry name" value="PLP-dependent transferases"/>
    <property type="match status" value="1"/>
</dbReference>
<gene>
    <name evidence="4" type="ORF">Cboi02_000217300</name>
</gene>
<evidence type="ECO:0000256" key="1">
    <source>
        <dbReference type="ARBA" id="ARBA00007441"/>
    </source>
</evidence>
<dbReference type="PROSITE" id="PS00105">
    <property type="entry name" value="AA_TRANSFER_CLASS_1"/>
    <property type="match status" value="1"/>
</dbReference>
<evidence type="ECO:0000313" key="5">
    <source>
        <dbReference type="Proteomes" id="UP001165120"/>
    </source>
</evidence>
<keyword evidence="2" id="KW-0663">Pyridoxal phosphate</keyword>
<dbReference type="Gene3D" id="3.90.1150.10">
    <property type="entry name" value="Aspartate Aminotransferase, domain 1"/>
    <property type="match status" value="1"/>
</dbReference>
<dbReference type="Pfam" id="PF00155">
    <property type="entry name" value="Aminotran_1_2"/>
    <property type="match status" value="1"/>
</dbReference>
<evidence type="ECO:0000259" key="3">
    <source>
        <dbReference type="Pfam" id="PF00155"/>
    </source>
</evidence>
<dbReference type="InterPro" id="IPR004839">
    <property type="entry name" value="Aminotransferase_I/II_large"/>
</dbReference>
<dbReference type="GO" id="GO:0030170">
    <property type="term" value="F:pyridoxal phosphate binding"/>
    <property type="evidence" value="ECO:0007669"/>
    <property type="project" value="InterPro"/>
</dbReference>
<protein>
    <submittedName>
        <fullName evidence="4">Unnamed protein product</fullName>
    </submittedName>
</protein>
<dbReference type="InterPro" id="IPR015422">
    <property type="entry name" value="PyrdxlP-dep_Trfase_small"/>
</dbReference>
<dbReference type="CDD" id="cd00609">
    <property type="entry name" value="AAT_like"/>
    <property type="match status" value="1"/>
</dbReference>
<keyword evidence="5" id="KW-1185">Reference proteome</keyword>
<organism evidence="4 5">
    <name type="scientific">Candida boidinii</name>
    <name type="common">Yeast</name>
    <dbReference type="NCBI Taxonomy" id="5477"/>
    <lineage>
        <taxon>Eukaryota</taxon>
        <taxon>Fungi</taxon>
        <taxon>Dikarya</taxon>
        <taxon>Ascomycota</taxon>
        <taxon>Saccharomycotina</taxon>
        <taxon>Pichiomycetes</taxon>
        <taxon>Pichiales</taxon>
        <taxon>Pichiaceae</taxon>
        <taxon>Ogataea</taxon>
        <taxon>Ogataea/Candida clade</taxon>
    </lineage>
</organism>
<reference evidence="4" key="1">
    <citation type="submission" date="2023-04" db="EMBL/GenBank/DDBJ databases">
        <title>Candida boidinii NBRC 10035.</title>
        <authorList>
            <person name="Ichikawa N."/>
            <person name="Sato H."/>
            <person name="Tonouchi N."/>
        </authorList>
    </citation>
    <scope>NUCLEOTIDE SEQUENCE</scope>
    <source>
        <strain evidence="4">NBRC 10035</strain>
    </source>
</reference>
<dbReference type="PANTHER" id="PTHR43510:SF1">
    <property type="entry name" value="AMINOTRANSFERASE FUNCTION, HYPOTHETICAL (EUROFUNG)"/>
    <property type="match status" value="1"/>
</dbReference>
<comment type="caution">
    <text evidence="4">The sequence shown here is derived from an EMBL/GenBank/DDBJ whole genome shotgun (WGS) entry which is preliminary data.</text>
</comment>
<comment type="similarity">
    <text evidence="1">Belongs to the class-I pyridoxal-phosphate-dependent aminotransferase family.</text>
</comment>
<dbReference type="PANTHER" id="PTHR43510">
    <property type="entry name" value="AMINOTRANSFERASE FUNCTION, HYPOTHETICAL (EUROFUNG)"/>
    <property type="match status" value="1"/>
</dbReference>
<dbReference type="GO" id="GO:0003824">
    <property type="term" value="F:catalytic activity"/>
    <property type="evidence" value="ECO:0007669"/>
    <property type="project" value="InterPro"/>
</dbReference>
<dbReference type="Proteomes" id="UP001165120">
    <property type="component" value="Unassembled WGS sequence"/>
</dbReference>